<dbReference type="GO" id="GO:0007166">
    <property type="term" value="P:cell surface receptor signaling pathway"/>
    <property type="evidence" value="ECO:0007669"/>
    <property type="project" value="InterPro"/>
</dbReference>
<dbReference type="InterPro" id="IPR000225">
    <property type="entry name" value="Armadillo"/>
</dbReference>
<reference evidence="4" key="1">
    <citation type="submission" date="2025-08" db="UniProtKB">
        <authorList>
            <consortium name="RefSeq"/>
        </authorList>
    </citation>
    <scope>IDENTIFICATION</scope>
    <source>
        <tissue evidence="4">Fruit stalk</tissue>
    </source>
</reference>
<feature type="domain" description="DUF7792" evidence="2">
    <location>
        <begin position="10"/>
        <end position="132"/>
    </location>
</feature>
<gene>
    <name evidence="4" type="primary">LOC111308489</name>
</gene>
<dbReference type="InterPro" id="IPR056694">
    <property type="entry name" value="DUF7792"/>
</dbReference>
<organism evidence="3 4">
    <name type="scientific">Durio zibethinus</name>
    <name type="common">Durian</name>
    <dbReference type="NCBI Taxonomy" id="66656"/>
    <lineage>
        <taxon>Eukaryota</taxon>
        <taxon>Viridiplantae</taxon>
        <taxon>Streptophyta</taxon>
        <taxon>Embryophyta</taxon>
        <taxon>Tracheophyta</taxon>
        <taxon>Spermatophyta</taxon>
        <taxon>Magnoliopsida</taxon>
        <taxon>eudicotyledons</taxon>
        <taxon>Gunneridae</taxon>
        <taxon>Pentapetalae</taxon>
        <taxon>rosids</taxon>
        <taxon>malvids</taxon>
        <taxon>Malvales</taxon>
        <taxon>Malvaceae</taxon>
        <taxon>Helicteroideae</taxon>
        <taxon>Durio</taxon>
    </lineage>
</organism>
<protein>
    <submittedName>
        <fullName evidence="4">Uncharacterized protein LOC111308489</fullName>
    </submittedName>
</protein>
<dbReference type="Gene3D" id="1.25.10.10">
    <property type="entry name" value="Leucine-rich Repeat Variant"/>
    <property type="match status" value="1"/>
</dbReference>
<sequence>MEDSENKWIEDKLLNSIALAKRVFSAIDELKSFLEERLEVEKRVGQLSFMMKTLLRFITTSAKKSLYLRPVDRILEEVQGILKHALDIACKFNLKSVICRFFNTPKTTDFQTVFRNLDDSIGNMKWLLIVYDPINNGAFGGIVVFLPPFCNNNPIFLLVWSCIGTVQMGRRLSDRIDAIDSLGSLAQDNNLYKKYIVAEGGLPPLLKILKVSTSLYAQLEAANALCILTNDPEIMKNIVIVIVRLLKDAPIEVQIQAANLVARMAEENAAIECDSAEGNVIWPLVALLSSETSADEPEKRELKINCAEALWTLAARSVSNCRTITNTKALLCLANLVEKESGKLRYYCLMTIMEIATVAESDIHFRQAVFKTNSPSAKAVVDQLLRVIKESNDPIQQIPAIRSIGSLARIFPSRETAGVIGPLVSLLHNRHLTVATEAAIALQKFLCPENYLHIEHWKSVIECISFPALMRLIGDGNKMQRHRWALLICCLFCACQQLQGYYSLSNYSVDYQKDKDYPSPEHSHEPNFILCPVKC</sequence>
<evidence type="ECO:0000259" key="2">
    <source>
        <dbReference type="Pfam" id="PF25055"/>
    </source>
</evidence>
<proteinExistence type="predicted"/>
<dbReference type="Pfam" id="PF25055">
    <property type="entry name" value="DUF7792"/>
    <property type="match status" value="1"/>
</dbReference>
<dbReference type="SUPFAM" id="SSF48371">
    <property type="entry name" value="ARM repeat"/>
    <property type="match status" value="1"/>
</dbReference>
<dbReference type="Gene3D" id="1.20.930.20">
    <property type="entry name" value="Adaptor protein Cbl, N-terminal domain"/>
    <property type="match status" value="1"/>
</dbReference>
<dbReference type="InterPro" id="IPR011989">
    <property type="entry name" value="ARM-like"/>
</dbReference>
<dbReference type="SMART" id="SM00185">
    <property type="entry name" value="ARM"/>
    <property type="match status" value="3"/>
</dbReference>
<dbReference type="InterPro" id="IPR016024">
    <property type="entry name" value="ARM-type_fold"/>
</dbReference>
<evidence type="ECO:0000313" key="4">
    <source>
        <dbReference type="RefSeq" id="XP_022762550.1"/>
    </source>
</evidence>
<dbReference type="PANTHER" id="PTHR46168:SF12">
    <property type="entry name" value="ARMADILLO REPEAT ONLY 4-LIKE PROTEIN"/>
    <property type="match status" value="1"/>
</dbReference>
<dbReference type="AlphaFoldDB" id="A0A6P6ACE6"/>
<accession>A0A6P6ACE6</accession>
<name>A0A6P6ACE6_DURZI</name>
<dbReference type="GeneID" id="111308489"/>
<evidence type="ECO:0000256" key="1">
    <source>
        <dbReference type="ARBA" id="ARBA00022737"/>
    </source>
</evidence>
<dbReference type="RefSeq" id="XP_022762550.1">
    <property type="nucleotide sequence ID" value="XM_022906815.1"/>
</dbReference>
<evidence type="ECO:0000313" key="3">
    <source>
        <dbReference type="Proteomes" id="UP000515121"/>
    </source>
</evidence>
<dbReference type="Proteomes" id="UP000515121">
    <property type="component" value="Unplaced"/>
</dbReference>
<dbReference type="Pfam" id="PF00514">
    <property type="entry name" value="Arm"/>
    <property type="match status" value="1"/>
</dbReference>
<dbReference type="KEGG" id="dzi:111308489"/>
<keyword evidence="3" id="KW-1185">Reference proteome</keyword>
<dbReference type="OrthoDB" id="998691at2759"/>
<keyword evidence="1" id="KW-0677">Repeat</keyword>
<dbReference type="PANTHER" id="PTHR46168">
    <property type="entry name" value="ARMADILLO REPEAT ONLY 4"/>
    <property type="match status" value="1"/>
</dbReference>
<dbReference type="InterPro" id="IPR036537">
    <property type="entry name" value="Adaptor_Cbl_N_dom_sf"/>
</dbReference>